<name>G1TP19_RABIT</name>
<dbReference type="PANTHER" id="PTHR16055">
    <property type="entry name" value="INTEGRATOR COMPLEX SUBUNIT 10"/>
    <property type="match status" value="1"/>
</dbReference>
<dbReference type="FunCoup" id="G1TP19">
    <property type="interactions" value="2439"/>
</dbReference>
<feature type="region of interest" description="Disordered" evidence="6">
    <location>
        <begin position="460"/>
        <end position="480"/>
    </location>
</feature>
<accession>G1TP19</accession>
<evidence type="ECO:0000256" key="4">
    <source>
        <dbReference type="ARBA" id="ARBA00023242"/>
    </source>
</evidence>
<evidence type="ECO:0000256" key="1">
    <source>
        <dbReference type="ARBA" id="ARBA00004123"/>
    </source>
</evidence>
<keyword evidence="8" id="KW-1185">Reference proteome</keyword>
<dbReference type="eggNOG" id="ENOG502QQ28">
    <property type="taxonomic scope" value="Eukaryota"/>
</dbReference>
<protein>
    <recommendedName>
        <fullName evidence="3">Integrator complex subunit 10</fullName>
    </recommendedName>
</protein>
<dbReference type="PROSITE" id="PS51257">
    <property type="entry name" value="PROKAR_LIPOPROTEIN"/>
    <property type="match status" value="1"/>
</dbReference>
<dbReference type="GO" id="GO:0160240">
    <property type="term" value="P:RNA polymerase II transcription initiation surveillance"/>
    <property type="evidence" value="ECO:0007669"/>
    <property type="project" value="Ensembl"/>
</dbReference>
<reference evidence="7 8" key="1">
    <citation type="journal article" date="2011" name="Nature">
        <title>A high-resolution map of human evolutionary constraint using 29 mammals.</title>
        <authorList>
            <person name="Lindblad-Toh K."/>
            <person name="Garber M."/>
            <person name="Zuk O."/>
            <person name="Lin M.F."/>
            <person name="Parker B.J."/>
            <person name="Washietl S."/>
            <person name="Kheradpour P."/>
            <person name="Ernst J."/>
            <person name="Jordan G."/>
            <person name="Mauceli E."/>
            <person name="Ward L.D."/>
            <person name="Lowe C.B."/>
            <person name="Holloway A.K."/>
            <person name="Clamp M."/>
            <person name="Gnerre S."/>
            <person name="Alfoldi J."/>
            <person name="Beal K."/>
            <person name="Chang J."/>
            <person name="Clawson H."/>
            <person name="Cuff J."/>
            <person name="Di Palma F."/>
            <person name="Fitzgerald S."/>
            <person name="Flicek P."/>
            <person name="Guttman M."/>
            <person name="Hubisz M.J."/>
            <person name="Jaffe D.B."/>
            <person name="Jungreis I."/>
            <person name="Kent W.J."/>
            <person name="Kostka D."/>
            <person name="Lara M."/>
            <person name="Martins A.L."/>
            <person name="Massingham T."/>
            <person name="Moltke I."/>
            <person name="Raney B.J."/>
            <person name="Rasmussen M.D."/>
            <person name="Robinson J."/>
            <person name="Stark A."/>
            <person name="Vilella A.J."/>
            <person name="Wen J."/>
            <person name="Xie X."/>
            <person name="Zody M.C."/>
            <person name="Baldwin J."/>
            <person name="Bloom T."/>
            <person name="Chin C.W."/>
            <person name="Heiman D."/>
            <person name="Nicol R."/>
            <person name="Nusbaum C."/>
            <person name="Young S."/>
            <person name="Wilkinson J."/>
            <person name="Worley K.C."/>
            <person name="Kovar C.L."/>
            <person name="Muzny D.M."/>
            <person name="Gibbs R.A."/>
            <person name="Cree A."/>
            <person name="Dihn H.H."/>
            <person name="Fowler G."/>
            <person name="Jhangiani S."/>
            <person name="Joshi V."/>
            <person name="Lee S."/>
            <person name="Lewis L.R."/>
            <person name="Nazareth L.V."/>
            <person name="Okwuonu G."/>
            <person name="Santibanez J."/>
            <person name="Warren W.C."/>
            <person name="Mardis E.R."/>
            <person name="Weinstock G.M."/>
            <person name="Wilson R.K."/>
            <person name="Delehaunty K."/>
            <person name="Dooling D."/>
            <person name="Fronik C."/>
            <person name="Fulton L."/>
            <person name="Fulton B."/>
            <person name="Graves T."/>
            <person name="Minx P."/>
            <person name="Sodergren E."/>
            <person name="Birney E."/>
            <person name="Margulies E.H."/>
            <person name="Herrero J."/>
            <person name="Green E.D."/>
            <person name="Haussler D."/>
            <person name="Siepel A."/>
            <person name="Goldman N."/>
            <person name="Pollard K.S."/>
            <person name="Pedersen J.S."/>
            <person name="Lander E.S."/>
            <person name="Kellis M."/>
        </authorList>
    </citation>
    <scope>NUCLEOTIDE SEQUENCE [LARGE SCALE GENOMIC DNA]</scope>
    <source>
        <strain evidence="7 8">Thorbecke inbred</strain>
    </source>
</reference>
<comment type="subunit">
    <text evidence="5">Component of the Integrator complex, composed of core subunits INTS1, INTS2, INTS3, INTS4, INTS5, INTS6, INTS7, INTS8, INTS9/RC74, INTS10, INTS11/CPSF3L, INTS12, INTS13, INTS14 and INTS15. The core complex associates with protein phosphatase 2A subunits PPP2CA and PPP2R1A, to form the Integrator-PP2A (INTAC) complex. INTS10 is part of the tail subcomplex, composed of INTS10, INTS13, INTS14 and INTS15.</text>
</comment>
<evidence type="ECO:0000256" key="2">
    <source>
        <dbReference type="ARBA" id="ARBA00010391"/>
    </source>
</evidence>
<keyword evidence="4" id="KW-0539">Nucleus</keyword>
<organism evidence="7 8">
    <name type="scientific">Oryctolagus cuniculus</name>
    <name type="common">Rabbit</name>
    <dbReference type="NCBI Taxonomy" id="9986"/>
    <lineage>
        <taxon>Eukaryota</taxon>
        <taxon>Metazoa</taxon>
        <taxon>Chordata</taxon>
        <taxon>Craniata</taxon>
        <taxon>Vertebrata</taxon>
        <taxon>Euteleostomi</taxon>
        <taxon>Mammalia</taxon>
        <taxon>Eutheria</taxon>
        <taxon>Euarchontoglires</taxon>
        <taxon>Glires</taxon>
        <taxon>Lagomorpha</taxon>
        <taxon>Leporidae</taxon>
        <taxon>Oryctolagus</taxon>
    </lineage>
</organism>
<evidence type="ECO:0000313" key="8">
    <source>
        <dbReference type="Proteomes" id="UP000001811"/>
    </source>
</evidence>
<feature type="compositionally biased region" description="Basic and acidic residues" evidence="6">
    <location>
        <begin position="25"/>
        <end position="39"/>
    </location>
</feature>
<feature type="compositionally biased region" description="Basic residues" evidence="6">
    <location>
        <begin position="40"/>
        <end position="54"/>
    </location>
</feature>
<dbReference type="EMBL" id="AAGW02066179">
    <property type="status" value="NOT_ANNOTATED_CDS"/>
    <property type="molecule type" value="Genomic_DNA"/>
</dbReference>
<dbReference type="Proteomes" id="UP000001811">
    <property type="component" value="Chromosome 15"/>
</dbReference>
<dbReference type="InterPro" id="IPR026164">
    <property type="entry name" value="Int_cplx_su10"/>
</dbReference>
<dbReference type="PANTHER" id="PTHR16055:SF2">
    <property type="entry name" value="INTEGRATOR COMPLEX SUBUNIT 10"/>
    <property type="match status" value="1"/>
</dbReference>
<dbReference type="Pfam" id="PF21045">
    <property type="entry name" value="INT10"/>
    <property type="match status" value="2"/>
</dbReference>
<evidence type="ECO:0000256" key="3">
    <source>
        <dbReference type="ARBA" id="ARBA00016811"/>
    </source>
</evidence>
<dbReference type="GO" id="GO:0160232">
    <property type="term" value="C:INTAC complex"/>
    <property type="evidence" value="ECO:0007669"/>
    <property type="project" value="Ensembl"/>
</dbReference>
<dbReference type="PaxDb" id="9986-ENSOCUP00000018749"/>
<reference evidence="7" key="2">
    <citation type="submission" date="2025-08" db="UniProtKB">
        <authorList>
            <consortium name="Ensembl"/>
        </authorList>
    </citation>
    <scope>IDENTIFICATION</scope>
    <source>
        <strain evidence="7">Thorbecke</strain>
    </source>
</reference>
<gene>
    <name evidence="7" type="primary">INTS10</name>
</gene>
<comment type="similarity">
    <text evidence="2">Belongs to the Integrator subunit 10 family.</text>
</comment>
<proteinExistence type="inferred from homology"/>
<dbReference type="STRING" id="9986.ENSOCUP00000018749"/>
<dbReference type="PRINTS" id="PR02106">
    <property type="entry name" value="INTSUBUNIT10"/>
</dbReference>
<dbReference type="GO" id="GO:0016180">
    <property type="term" value="P:snRNA processing"/>
    <property type="evidence" value="ECO:0007669"/>
    <property type="project" value="Ensembl"/>
</dbReference>
<dbReference type="GO" id="GO:0032039">
    <property type="term" value="C:integrator complex"/>
    <property type="evidence" value="ECO:0007669"/>
    <property type="project" value="Ensembl"/>
</dbReference>
<dbReference type="EMBL" id="AAGW02066178">
    <property type="status" value="NOT_ANNOTATED_CDS"/>
    <property type="molecule type" value="Genomic_DNA"/>
</dbReference>
<dbReference type="HOGENOM" id="CLU_023740_0_0_1"/>
<feature type="region of interest" description="Disordered" evidence="6">
    <location>
        <begin position="25"/>
        <end position="54"/>
    </location>
</feature>
<comment type="subcellular location">
    <subcellularLocation>
        <location evidence="1">Nucleus</location>
    </subcellularLocation>
</comment>
<evidence type="ECO:0000256" key="6">
    <source>
        <dbReference type="SAM" id="MobiDB-lite"/>
    </source>
</evidence>
<evidence type="ECO:0000256" key="5">
    <source>
        <dbReference type="ARBA" id="ARBA00062419"/>
    </source>
</evidence>
<evidence type="ECO:0000313" key="7">
    <source>
        <dbReference type="Ensembl" id="ENSOCUP00000018749.2"/>
    </source>
</evidence>
<reference evidence="7" key="3">
    <citation type="submission" date="2025-09" db="UniProtKB">
        <authorList>
            <consortium name="Ensembl"/>
        </authorList>
    </citation>
    <scope>IDENTIFICATION</scope>
    <source>
        <strain evidence="7">Thorbecke</strain>
    </source>
</reference>
<dbReference type="Bgee" id="ENSOCUG00000007529">
    <property type="expression patterns" value="Expressed in testis and 15 other cell types or tissues"/>
</dbReference>
<dbReference type="InParanoid" id="G1TP19"/>
<dbReference type="AlphaFoldDB" id="G1TP19"/>
<dbReference type="GeneTree" id="ENSGT00390000010950"/>
<dbReference type="OMA" id="FYVKMFQ"/>
<sequence>MLRDSARDRAGTAIQLSTSCRCPEKETAGSLSRGKDLARTHRRRAGAARKTRRASGAHSACARLRTCAVALAPAPAAAAAPEPEAARWVMSAQGDCEFLVQRARELVPHDLWAAKAWLITARSLYPADFNIQYEMYTIERNAERTATAGRLLYDMFVNFPDQPVVWREISIITSALRNDSQDKQTQFLRSLFETLPGRVQCEMLLKVTEQCFNTLERSEMLLLLLRRFPETVVQHGVGLGEALLEAETIEEQESPVNCFRKLFVCDVLPLIINNHDVRLPANLLYKYLNKAAEFYINYVTRSTQVESQHQGAQDASDLVSPSKRSSQKYVIEGLTEKSSQIVDPWERLFKILNVVGVRCEWQMDKGRRSYSDILHRMKDLCRYMNNFDNEAHAKYKNQVVYSTMLVFFRNAFQYVNSIQPSLFQGPNAPSQVPLVLLEDVSNVYGDVEVDRSKHIHKKRKLAEGREKTMQSSDDEDCSSKGRNRHIVVNKAELANSVEVLESFKLARESWELLYSLEFLDKEFTRICLAWKTDTWLWLRIFLTDMTIYQGQYKKAIASLHHLAALQGSLSQPQISGQGTLEHQRALIQLATCHFALGECRMTCEKVLDLMCYMVLPIQDGGKPQEEPSKVKPKFRKGSDLKLLPCTSKAIMPYCLHLMLACFKLRAFTDSRDDMALGHVVVLLQQEWPRGESLFLKAVNKICQQGNFQYENFFNYVTNIDMLEEFAYLRTQEGGKIHLELLPNQGMLIKPSSPPVGLLQQEFLPVLPPSIQTADRHHTVTRGITKGVKEDFRLAMERQVSRCGENLMVVLHRFCINEKILLLQTLS</sequence>
<dbReference type="Ensembl" id="ENSOCUT00000030734.3">
    <property type="protein sequence ID" value="ENSOCUP00000018749.2"/>
    <property type="gene ID" value="ENSOCUG00000007529.4"/>
</dbReference>